<evidence type="ECO:0000313" key="6">
    <source>
        <dbReference type="EMBL" id="CAD9347734.1"/>
    </source>
</evidence>
<dbReference type="Pfam" id="PF08144">
    <property type="entry name" value="CPL"/>
    <property type="match status" value="1"/>
</dbReference>
<dbReference type="InterPro" id="IPR016024">
    <property type="entry name" value="ARM-type_fold"/>
</dbReference>
<reference evidence="6" key="1">
    <citation type="submission" date="2021-01" db="EMBL/GenBank/DDBJ databases">
        <authorList>
            <person name="Corre E."/>
            <person name="Pelletier E."/>
            <person name="Niang G."/>
            <person name="Scheremetjew M."/>
            <person name="Finn R."/>
            <person name="Kale V."/>
            <person name="Holt S."/>
            <person name="Cochrane G."/>
            <person name="Meng A."/>
            <person name="Brown T."/>
            <person name="Cohen L."/>
        </authorList>
    </citation>
    <scope>NUCLEOTIDE SEQUENCE</scope>
    <source>
        <strain evidence="6">Pop2</strain>
    </source>
</reference>
<accession>A0A7S1ZSF2</accession>
<dbReference type="Pfam" id="PF00806">
    <property type="entry name" value="PUF"/>
    <property type="match status" value="2"/>
</dbReference>
<feature type="repeat" description="Pumilio" evidence="3">
    <location>
        <begin position="112"/>
        <end position="149"/>
    </location>
</feature>
<feature type="domain" description="PUM-HD" evidence="5">
    <location>
        <begin position="54"/>
        <end position="457"/>
    </location>
</feature>
<dbReference type="InterPro" id="IPR033133">
    <property type="entry name" value="PUM-HD"/>
</dbReference>
<feature type="compositionally biased region" description="Basic and acidic residues" evidence="4">
    <location>
        <begin position="12"/>
        <end position="24"/>
    </location>
</feature>
<evidence type="ECO:0000256" key="1">
    <source>
        <dbReference type="ARBA" id="ARBA00022737"/>
    </source>
</evidence>
<dbReference type="InterPro" id="IPR011989">
    <property type="entry name" value="ARM-like"/>
</dbReference>
<dbReference type="InterPro" id="IPR012959">
    <property type="entry name" value="CPL_dom"/>
</dbReference>
<dbReference type="PROSITE" id="PS50303">
    <property type="entry name" value="PUM_HD"/>
    <property type="match status" value="1"/>
</dbReference>
<organism evidence="6">
    <name type="scientific">Ditylum brightwellii</name>
    <dbReference type="NCBI Taxonomy" id="49249"/>
    <lineage>
        <taxon>Eukaryota</taxon>
        <taxon>Sar</taxon>
        <taxon>Stramenopiles</taxon>
        <taxon>Ochrophyta</taxon>
        <taxon>Bacillariophyta</taxon>
        <taxon>Mediophyceae</taxon>
        <taxon>Lithodesmiophycidae</taxon>
        <taxon>Lithodesmiales</taxon>
        <taxon>Lithodesmiaceae</taxon>
        <taxon>Ditylum</taxon>
    </lineage>
</organism>
<dbReference type="SMART" id="SM00025">
    <property type="entry name" value="Pumilio"/>
    <property type="match status" value="4"/>
</dbReference>
<dbReference type="GO" id="GO:0005730">
    <property type="term" value="C:nucleolus"/>
    <property type="evidence" value="ECO:0007669"/>
    <property type="project" value="TreeGrafter"/>
</dbReference>
<dbReference type="GO" id="GO:0006417">
    <property type="term" value="P:regulation of translation"/>
    <property type="evidence" value="ECO:0007669"/>
    <property type="project" value="TreeGrafter"/>
</dbReference>
<dbReference type="InterPro" id="IPR001313">
    <property type="entry name" value="Pumilio_RNA-bd_rpt"/>
</dbReference>
<evidence type="ECO:0000256" key="2">
    <source>
        <dbReference type="ARBA" id="ARBA00022884"/>
    </source>
</evidence>
<dbReference type="PANTHER" id="PTHR13389:SF0">
    <property type="entry name" value="PUMILIO HOMOLOG 3"/>
    <property type="match status" value="1"/>
</dbReference>
<gene>
    <name evidence="6" type="ORF">DBRI1063_LOCUS20040</name>
</gene>
<dbReference type="PANTHER" id="PTHR13389">
    <property type="entry name" value="PUMILIO HOMOLOG 3"/>
    <property type="match status" value="1"/>
</dbReference>
<evidence type="ECO:0000259" key="5">
    <source>
        <dbReference type="PROSITE" id="PS50303"/>
    </source>
</evidence>
<evidence type="ECO:0000256" key="4">
    <source>
        <dbReference type="SAM" id="MobiDB-lite"/>
    </source>
</evidence>
<feature type="compositionally biased region" description="Basic and acidic residues" evidence="4">
    <location>
        <begin position="32"/>
        <end position="45"/>
    </location>
</feature>
<sequence>MGTKDSTNGKRKQPEGGNNEKEQSSTRQKRAMKQERQSHRRHADAVVEAKSIWNKLRLRTNTKEETSAMADNLMGLLRGKMVEVALQHDASRVVQAAVQFGNEKQRREIAKELGSKISELAKSQYAHFVVLKLIKYCVRDDEAVRLIVKSLKGHISKLAVHAVGARVVELLFSTFPPKSTTLLKQEMYGPQFTLFTDGALSGGTAASPTLQSVFKTATPSQKKSALEHVHGLLQKGIDKGLFGFTYYQSLFCEYVIAATPNDIRSIAPSVVDHSIHMLSTRAGARVVAECAAYGTVKDRKNIMRSLKGYTRSSLLHRDAYIAVLRLADVVDDTVTLDKNVLVELQENPDAKNKSDSPILDLALSETGSKLFLMLLPKNDEARLKYFDPYELEVLHSNPTILEKGEEVPTSKKNPDTRRMELSQHLRVSLVDLCQKHAGELLRSTSGGKVLREVNRAFSNAEVIKSIVKACDEKVDDDDEKLPIFEDPVGHLVVKHLLTDDAESGEEKEKSNSFSTLLYKKFKGKLMSSIGTSNRGAFVLTALAKVDAVKDDVIAELLKHKSDIKALVDEHQSKKAGFLALWNEIQPSTK</sequence>
<evidence type="ECO:0000256" key="3">
    <source>
        <dbReference type="PROSITE-ProRule" id="PRU00317"/>
    </source>
</evidence>
<dbReference type="AlphaFoldDB" id="A0A7S1ZSF2"/>
<dbReference type="PROSITE" id="PS50302">
    <property type="entry name" value="PUM"/>
    <property type="match status" value="2"/>
</dbReference>
<dbReference type="SUPFAM" id="SSF48371">
    <property type="entry name" value="ARM repeat"/>
    <property type="match status" value="1"/>
</dbReference>
<feature type="region of interest" description="Disordered" evidence="4">
    <location>
        <begin position="1"/>
        <end position="45"/>
    </location>
</feature>
<dbReference type="Gene3D" id="1.25.10.10">
    <property type="entry name" value="Leucine-rich Repeat Variant"/>
    <property type="match status" value="2"/>
</dbReference>
<feature type="repeat" description="Pumilio" evidence="3">
    <location>
        <begin position="75"/>
        <end position="111"/>
    </location>
</feature>
<keyword evidence="2" id="KW-0694">RNA-binding</keyword>
<dbReference type="EMBL" id="HBGN01031123">
    <property type="protein sequence ID" value="CAD9347734.1"/>
    <property type="molecule type" value="Transcribed_RNA"/>
</dbReference>
<keyword evidence="1" id="KW-0677">Repeat</keyword>
<name>A0A7S1ZSF2_9STRA</name>
<protein>
    <recommendedName>
        <fullName evidence="5">PUM-HD domain-containing protein</fullName>
    </recommendedName>
</protein>
<dbReference type="InterPro" id="IPR040059">
    <property type="entry name" value="PUM3"/>
</dbReference>
<dbReference type="GO" id="GO:0003729">
    <property type="term" value="F:mRNA binding"/>
    <property type="evidence" value="ECO:0007669"/>
    <property type="project" value="TreeGrafter"/>
</dbReference>
<proteinExistence type="predicted"/>